<organism evidence="2 3">
    <name type="scientific">Brucella thiophenivorans</name>
    <dbReference type="NCBI Taxonomy" id="571255"/>
    <lineage>
        <taxon>Bacteria</taxon>
        <taxon>Pseudomonadati</taxon>
        <taxon>Pseudomonadota</taxon>
        <taxon>Alphaproteobacteria</taxon>
        <taxon>Hyphomicrobiales</taxon>
        <taxon>Brucellaceae</taxon>
        <taxon>Brucella/Ochrobactrum group</taxon>
        <taxon>Brucella</taxon>
    </lineage>
</organism>
<evidence type="ECO:0000256" key="1">
    <source>
        <dbReference type="SAM" id="SignalP"/>
    </source>
</evidence>
<sequence length="41" mass="4392">MPATCGGFMFQISAPVCFAALAARYFAVAKVTHHPRSHEAV</sequence>
<keyword evidence="3" id="KW-1185">Reference proteome</keyword>
<dbReference type="EMBL" id="NNRJ01000018">
    <property type="protein sequence ID" value="OYR19349.1"/>
    <property type="molecule type" value="Genomic_DNA"/>
</dbReference>
<keyword evidence="1" id="KW-0732">Signal</keyword>
<dbReference type="AlphaFoldDB" id="A0A256FWX6"/>
<evidence type="ECO:0000313" key="2">
    <source>
        <dbReference type="EMBL" id="OYR19349.1"/>
    </source>
</evidence>
<comment type="caution">
    <text evidence="2">The sequence shown here is derived from an EMBL/GenBank/DDBJ whole genome shotgun (WGS) entry which is preliminary data.</text>
</comment>
<feature type="chain" id="PRO_5012445894" evidence="1">
    <location>
        <begin position="20"/>
        <end position="41"/>
    </location>
</feature>
<name>A0A256FWX6_9HYPH</name>
<proteinExistence type="predicted"/>
<gene>
    <name evidence="2" type="ORF">CEV31_1919</name>
</gene>
<protein>
    <submittedName>
        <fullName evidence="2">Uncharacterized protein</fullName>
    </submittedName>
</protein>
<dbReference type="Proteomes" id="UP000215590">
    <property type="component" value="Unassembled WGS sequence"/>
</dbReference>
<feature type="signal peptide" evidence="1">
    <location>
        <begin position="1"/>
        <end position="19"/>
    </location>
</feature>
<accession>A0A256FWX6</accession>
<reference evidence="2 3" key="1">
    <citation type="submission" date="2017-07" db="EMBL/GenBank/DDBJ databases">
        <title>Phylogenetic study on the rhizospheric bacterium Ochrobactrum sp. A44.</title>
        <authorList>
            <person name="Krzyzanowska D.M."/>
            <person name="Ossowicki A."/>
            <person name="Rajewska M."/>
            <person name="Maciag T."/>
            <person name="Kaczynski Z."/>
            <person name="Czerwicka M."/>
            <person name="Jafra S."/>
        </authorList>
    </citation>
    <scope>NUCLEOTIDE SEQUENCE [LARGE SCALE GENOMIC DNA]</scope>
    <source>
        <strain evidence="2 3">DSM 7216</strain>
    </source>
</reference>
<evidence type="ECO:0000313" key="3">
    <source>
        <dbReference type="Proteomes" id="UP000215590"/>
    </source>
</evidence>